<dbReference type="GO" id="GO:0008783">
    <property type="term" value="F:agmatinase activity"/>
    <property type="evidence" value="ECO:0007669"/>
    <property type="project" value="TreeGrafter"/>
</dbReference>
<evidence type="ECO:0000256" key="2">
    <source>
        <dbReference type="ARBA" id="ARBA00022801"/>
    </source>
</evidence>
<dbReference type="PRINTS" id="PR00116">
    <property type="entry name" value="ARGINASE"/>
</dbReference>
<evidence type="ECO:0000256" key="5">
    <source>
        <dbReference type="PIRSR" id="PIRSR036979-1"/>
    </source>
</evidence>
<feature type="binding site" evidence="5">
    <location>
        <position position="137"/>
    </location>
    <ligand>
        <name>Mn(2+)</name>
        <dbReference type="ChEBI" id="CHEBI:29035"/>
        <label>1</label>
    </ligand>
</feature>
<dbReference type="CDD" id="cd09990">
    <property type="entry name" value="Agmatinase-like"/>
    <property type="match status" value="1"/>
</dbReference>
<accession>A0A0C2W8H1</accession>
<feature type="binding site" evidence="5">
    <location>
        <position position="166"/>
    </location>
    <ligand>
        <name>Mn(2+)</name>
        <dbReference type="ChEBI" id="CHEBI:29035"/>
        <label>1</label>
    </ligand>
</feature>
<dbReference type="Gene3D" id="3.40.800.10">
    <property type="entry name" value="Ureohydrolase domain"/>
    <property type="match status" value="1"/>
</dbReference>
<name>A0A0C2W8H1_9BACL</name>
<comment type="caution">
    <text evidence="7">The sequence shown here is derived from an EMBL/GenBank/DDBJ whole genome shotgun (WGS) entry which is preliminary data.</text>
</comment>
<keyword evidence="3" id="KW-0369">Histidine metabolism</keyword>
<evidence type="ECO:0000256" key="4">
    <source>
        <dbReference type="ARBA" id="ARBA00023211"/>
    </source>
</evidence>
<keyword evidence="1 5" id="KW-0479">Metal-binding</keyword>
<feature type="binding site" evidence="5">
    <location>
        <position position="164"/>
    </location>
    <ligand>
        <name>Mn(2+)</name>
        <dbReference type="ChEBI" id="CHEBI:29035"/>
        <label>1</label>
    </ligand>
</feature>
<organism evidence="7 8">
    <name type="scientific">Jeotgalibacillus campisalis</name>
    <dbReference type="NCBI Taxonomy" id="220754"/>
    <lineage>
        <taxon>Bacteria</taxon>
        <taxon>Bacillati</taxon>
        <taxon>Bacillota</taxon>
        <taxon>Bacilli</taxon>
        <taxon>Bacillales</taxon>
        <taxon>Caryophanaceae</taxon>
        <taxon>Jeotgalibacillus</taxon>
    </lineage>
</organism>
<dbReference type="PANTHER" id="PTHR11358:SF35">
    <property type="entry name" value="FORMIMIDOYLGLUTAMASE"/>
    <property type="match status" value="1"/>
</dbReference>
<dbReference type="SUPFAM" id="SSF52768">
    <property type="entry name" value="Arginase/deacetylase"/>
    <property type="match status" value="1"/>
</dbReference>
<dbReference type="EMBL" id="JXRR01000001">
    <property type="protein sequence ID" value="KIL52886.1"/>
    <property type="molecule type" value="Genomic_DNA"/>
</dbReference>
<dbReference type="Pfam" id="PF00491">
    <property type="entry name" value="Arginase"/>
    <property type="match status" value="1"/>
</dbReference>
<evidence type="ECO:0000313" key="7">
    <source>
        <dbReference type="EMBL" id="KIL52886.1"/>
    </source>
</evidence>
<dbReference type="InterPro" id="IPR023696">
    <property type="entry name" value="Ureohydrolase_dom_sf"/>
</dbReference>
<dbReference type="AlphaFoldDB" id="A0A0C2W8H1"/>
<keyword evidence="8" id="KW-1185">Reference proteome</keyword>
<dbReference type="PROSITE" id="PS51409">
    <property type="entry name" value="ARGINASE_2"/>
    <property type="match status" value="1"/>
</dbReference>
<sequence length="335" mass="37163">MMNAKQKFMQAGIQQPEWRWHKEDSSDGRLHQWIKGMDEWQGEDPDVVILGMPLSRSSISVSGASEYTEAFRRGWKGFSTYNMDEEIDLSFLSVVDTGNVKMHGTDIQESHRRIERAAEAILGQFKSSVFVGIGGDHSVTACTVRGLKKLHPNETIGILQLDTHLDLRDPAENGPSNGTPMRQLIEGETVKGNHIYTIGLHGYFNAPDLVAYGKKHEVNMISLKKARQKGIAQTFRAALHELDQKTDRTYITIDMDVLDIGFAPGVPASTPGGMSTQELFEALLEIGRHPSFKYIDFVCLDPTKDPAASPTVKAGVYGFLQVVSGMALARSRKEE</sequence>
<dbReference type="GO" id="GO:0006547">
    <property type="term" value="P:L-histidine metabolic process"/>
    <property type="evidence" value="ECO:0007669"/>
    <property type="project" value="UniProtKB-KW"/>
</dbReference>
<dbReference type="Proteomes" id="UP000031972">
    <property type="component" value="Unassembled WGS sequence"/>
</dbReference>
<proteinExistence type="inferred from homology"/>
<feature type="binding site" evidence="5">
    <location>
        <position position="162"/>
    </location>
    <ligand>
        <name>Mn(2+)</name>
        <dbReference type="ChEBI" id="CHEBI:29035"/>
        <label>1</label>
    </ligand>
</feature>
<dbReference type="PIRSF" id="PIRSF036979">
    <property type="entry name" value="Arginase"/>
    <property type="match status" value="1"/>
</dbReference>
<keyword evidence="4 5" id="KW-0464">Manganese</keyword>
<evidence type="ECO:0008006" key="9">
    <source>
        <dbReference type="Google" id="ProtNLM"/>
    </source>
</evidence>
<reference evidence="7 8" key="1">
    <citation type="submission" date="2015-01" db="EMBL/GenBank/DDBJ databases">
        <title>Jeotgalibacillus campisalis genome sequencing.</title>
        <authorList>
            <person name="Goh K.M."/>
            <person name="Chan K.-G."/>
            <person name="Yaakop A.S."/>
            <person name="Ee R."/>
            <person name="Gan H.M."/>
            <person name="Chan C.S."/>
        </authorList>
    </citation>
    <scope>NUCLEOTIDE SEQUENCE [LARGE SCALE GENOMIC DNA]</scope>
    <source>
        <strain evidence="7 8">SF-57</strain>
    </source>
</reference>
<dbReference type="InterPro" id="IPR006035">
    <property type="entry name" value="Ureohydrolase"/>
</dbReference>
<feature type="binding site" evidence="5">
    <location>
        <position position="254"/>
    </location>
    <ligand>
        <name>Mn(2+)</name>
        <dbReference type="ChEBI" id="CHEBI:29035"/>
        <label>1</label>
    </ligand>
</feature>
<evidence type="ECO:0000256" key="3">
    <source>
        <dbReference type="ARBA" id="ARBA00022808"/>
    </source>
</evidence>
<evidence type="ECO:0000256" key="6">
    <source>
        <dbReference type="PROSITE-ProRule" id="PRU00742"/>
    </source>
</evidence>
<gene>
    <name evidence="7" type="ORF">KR50_02150</name>
</gene>
<dbReference type="GO" id="GO:0046872">
    <property type="term" value="F:metal ion binding"/>
    <property type="evidence" value="ECO:0007669"/>
    <property type="project" value="UniProtKB-KW"/>
</dbReference>
<comment type="cofactor">
    <cofactor evidence="5">
        <name>Mn(2+)</name>
        <dbReference type="ChEBI" id="CHEBI:29035"/>
    </cofactor>
    <text evidence="5">Binds 2 manganese ions per subunit.</text>
</comment>
<protein>
    <recommendedName>
        <fullName evidence="9">Formimidoylglutamase</fullName>
    </recommendedName>
</protein>
<dbReference type="GO" id="GO:0033389">
    <property type="term" value="P:putrescine biosynthetic process from arginine, via agmatine"/>
    <property type="evidence" value="ECO:0007669"/>
    <property type="project" value="TreeGrafter"/>
</dbReference>
<evidence type="ECO:0000313" key="8">
    <source>
        <dbReference type="Proteomes" id="UP000031972"/>
    </source>
</evidence>
<keyword evidence="2" id="KW-0378">Hydrolase</keyword>
<evidence type="ECO:0000256" key="1">
    <source>
        <dbReference type="ARBA" id="ARBA00022723"/>
    </source>
</evidence>
<dbReference type="PATRIC" id="fig|220754.4.peg.218"/>
<feature type="binding site" evidence="5">
    <location>
        <position position="256"/>
    </location>
    <ligand>
        <name>Mn(2+)</name>
        <dbReference type="ChEBI" id="CHEBI:29035"/>
        <label>1</label>
    </ligand>
</feature>
<comment type="similarity">
    <text evidence="6">Belongs to the arginase family.</text>
</comment>
<dbReference type="PANTHER" id="PTHR11358">
    <property type="entry name" value="ARGINASE/AGMATINASE"/>
    <property type="match status" value="1"/>
</dbReference>